<accession>A0ABR9W8W3</accession>
<dbReference type="Gene3D" id="3.90.180.10">
    <property type="entry name" value="Medium-chain alcohol dehydrogenases, catalytic domain"/>
    <property type="match status" value="1"/>
</dbReference>
<organism evidence="5 6">
    <name type="scientific">Dyadobacter subterraneus</name>
    <dbReference type="NCBI Taxonomy" id="2773304"/>
    <lineage>
        <taxon>Bacteria</taxon>
        <taxon>Pseudomonadati</taxon>
        <taxon>Bacteroidota</taxon>
        <taxon>Cytophagia</taxon>
        <taxon>Cytophagales</taxon>
        <taxon>Spirosomataceae</taxon>
        <taxon>Dyadobacter</taxon>
    </lineage>
</organism>
<protein>
    <submittedName>
        <fullName evidence="5">Zinc-binding dehydrogenase</fullName>
    </submittedName>
</protein>
<gene>
    <name evidence="5" type="ORF">IEE83_08515</name>
</gene>
<keyword evidence="2" id="KW-0560">Oxidoreductase</keyword>
<name>A0ABR9W8W3_9BACT</name>
<evidence type="ECO:0000256" key="1">
    <source>
        <dbReference type="ARBA" id="ARBA00022857"/>
    </source>
</evidence>
<dbReference type="Pfam" id="PF00107">
    <property type="entry name" value="ADH_zinc_N"/>
    <property type="match status" value="1"/>
</dbReference>
<dbReference type="PANTHER" id="PTHR48106">
    <property type="entry name" value="QUINONE OXIDOREDUCTASE PIG3-RELATED"/>
    <property type="match status" value="1"/>
</dbReference>
<dbReference type="Gene3D" id="3.40.50.720">
    <property type="entry name" value="NAD(P)-binding Rossmann-like Domain"/>
    <property type="match status" value="1"/>
</dbReference>
<dbReference type="InterPro" id="IPR013154">
    <property type="entry name" value="ADH-like_N"/>
</dbReference>
<keyword evidence="6" id="KW-1185">Reference proteome</keyword>
<evidence type="ECO:0000259" key="3">
    <source>
        <dbReference type="Pfam" id="PF00107"/>
    </source>
</evidence>
<dbReference type="EMBL" id="JACYGY010000001">
    <property type="protein sequence ID" value="MBE9461924.1"/>
    <property type="molecule type" value="Genomic_DNA"/>
</dbReference>
<comment type="caution">
    <text evidence="5">The sequence shown here is derived from an EMBL/GenBank/DDBJ whole genome shotgun (WGS) entry which is preliminary data.</text>
</comment>
<dbReference type="InterPro" id="IPR013149">
    <property type="entry name" value="ADH-like_C"/>
</dbReference>
<sequence>MKALIFDKIGIPQQVLYLAELPIPVIGDNDVLVRMVGASINPGDFLFIQNLYPEPKKPVFPHQVGGGHGAGTIEKVGKNVMLKPGAFVAFSYYNTWSEYVAVPAEYLIELPKDFPLEKAAQINNLVSAWDLLTDSGVEKGQWLALTAGNSSLSLIISQYAAQRGIKVVSIVRKQRPELGAQLTKATETIELSKLEGSLKDKIMAVTGGWGVNGIIDNVGGPQLADLIKSVAFGSKLIVNGGMSREKFELHNFDILMTNLTIQAHIYRYLFAPVQSSDFTMLSDIIEITKQPDFYVHIGGKHQLEDFRSAVEATIQNPEKGKRFFVF</sequence>
<dbReference type="Pfam" id="PF08240">
    <property type="entry name" value="ADH_N"/>
    <property type="match status" value="1"/>
</dbReference>
<dbReference type="RefSeq" id="WP_194120167.1">
    <property type="nucleotide sequence ID" value="NZ_JACYGY010000001.1"/>
</dbReference>
<dbReference type="Proteomes" id="UP000634134">
    <property type="component" value="Unassembled WGS sequence"/>
</dbReference>
<proteinExistence type="predicted"/>
<dbReference type="PANTHER" id="PTHR48106:SF2">
    <property type="entry name" value="ZN2+-BINDING DEHYDROGENASE"/>
    <property type="match status" value="1"/>
</dbReference>
<feature type="domain" description="Alcohol dehydrogenase-like N-terminal" evidence="4">
    <location>
        <begin position="27"/>
        <end position="112"/>
    </location>
</feature>
<keyword evidence="1" id="KW-0521">NADP</keyword>
<dbReference type="SUPFAM" id="SSF50129">
    <property type="entry name" value="GroES-like"/>
    <property type="match status" value="1"/>
</dbReference>
<dbReference type="InterPro" id="IPR036291">
    <property type="entry name" value="NAD(P)-bd_dom_sf"/>
</dbReference>
<evidence type="ECO:0000313" key="6">
    <source>
        <dbReference type="Proteomes" id="UP000634134"/>
    </source>
</evidence>
<dbReference type="SUPFAM" id="SSF51735">
    <property type="entry name" value="NAD(P)-binding Rossmann-fold domains"/>
    <property type="match status" value="1"/>
</dbReference>
<reference evidence="6" key="1">
    <citation type="submission" date="2023-07" db="EMBL/GenBank/DDBJ databases">
        <title>Dyadobacter sp. nov 'subterranea' isolated from contaminted grondwater.</title>
        <authorList>
            <person name="Szabo I."/>
            <person name="Al-Omari J."/>
            <person name="Szerdahelyi S.G."/>
            <person name="Rado J."/>
        </authorList>
    </citation>
    <scope>NUCLEOTIDE SEQUENCE [LARGE SCALE GENOMIC DNA]</scope>
    <source>
        <strain evidence="6">UP-52</strain>
    </source>
</reference>
<feature type="domain" description="Alcohol dehydrogenase-like C-terminal" evidence="3">
    <location>
        <begin position="154"/>
        <end position="268"/>
    </location>
</feature>
<evidence type="ECO:0000313" key="5">
    <source>
        <dbReference type="EMBL" id="MBE9461924.1"/>
    </source>
</evidence>
<evidence type="ECO:0000256" key="2">
    <source>
        <dbReference type="ARBA" id="ARBA00023002"/>
    </source>
</evidence>
<dbReference type="InterPro" id="IPR011032">
    <property type="entry name" value="GroES-like_sf"/>
</dbReference>
<evidence type="ECO:0000259" key="4">
    <source>
        <dbReference type="Pfam" id="PF08240"/>
    </source>
</evidence>